<feature type="transmembrane region" description="Helical" evidence="7">
    <location>
        <begin position="224"/>
        <end position="246"/>
    </location>
</feature>
<dbReference type="InterPro" id="IPR014047">
    <property type="entry name" value="Chr_Tranpt_l_chain"/>
</dbReference>
<dbReference type="AlphaFoldDB" id="G8TAP9"/>
<dbReference type="EMBL" id="CP003178">
    <property type="protein sequence ID" value="AEV99229.1"/>
    <property type="molecule type" value="Genomic_DNA"/>
</dbReference>
<dbReference type="PANTHER" id="PTHR43663:SF1">
    <property type="entry name" value="CHROMATE TRANSPORTER"/>
    <property type="match status" value="1"/>
</dbReference>
<evidence type="ECO:0000256" key="5">
    <source>
        <dbReference type="ARBA" id="ARBA00022989"/>
    </source>
</evidence>
<feature type="transmembrane region" description="Helical" evidence="7">
    <location>
        <begin position="163"/>
        <end position="194"/>
    </location>
</feature>
<keyword evidence="3" id="KW-1003">Cell membrane</keyword>
<keyword evidence="4 7" id="KW-0812">Transmembrane</keyword>
<feature type="transmembrane region" description="Helical" evidence="7">
    <location>
        <begin position="285"/>
        <end position="312"/>
    </location>
</feature>
<dbReference type="GO" id="GO:0005886">
    <property type="term" value="C:plasma membrane"/>
    <property type="evidence" value="ECO:0007669"/>
    <property type="project" value="UniProtKB-SubCell"/>
</dbReference>
<evidence type="ECO:0000256" key="2">
    <source>
        <dbReference type="ARBA" id="ARBA00005262"/>
    </source>
</evidence>
<dbReference type="PIRSF" id="PIRSF004810">
    <property type="entry name" value="ChrA"/>
    <property type="match status" value="1"/>
</dbReference>
<dbReference type="Proteomes" id="UP000005438">
    <property type="component" value="Chromosome"/>
</dbReference>
<sequence>MDSVYFGNMAPTNTHNDTAGRLTRLKEIAFSCLKLGSIGFGGIAGMVSTIENEMVIKRQWLDHQHFMDVVSASYIIPGPNAVEIVMHCGKERGGRLGLVVAGICYILPAMLICLLFGYFYQRYSALPDVQNFIFGLRPATTALVITTVFRLTGKTLKNSRTLIVLCLLVFAGSLAGLNEVLLIIGAGLINYLLYTRRKKISFFIGWMFTPLLLQINTRFSNEKLVLIFLKIGAVLYGSGYVLFAYMDEALVRNNHWLTRQQLMDAIAVGQITPGPILSSATFAGYLINGFTGGVLATIAIFLPSFFISFFLHKMLSSARKSERLRVFLDGLSAASVSIIAAVGLHLLTASVETWRGALVLASCLGLSLAYKNLSTVYIILIGSIGGFLLLKL</sequence>
<comment type="subcellular location">
    <subcellularLocation>
        <location evidence="1">Cell membrane</location>
        <topology evidence="1">Multi-pass membrane protein</topology>
    </subcellularLocation>
</comment>
<organism evidence="8 9">
    <name type="scientific">Niastella koreensis (strain DSM 17620 / KACC 11465 / NBRC 106392 / GR20-10)</name>
    <dbReference type="NCBI Taxonomy" id="700598"/>
    <lineage>
        <taxon>Bacteria</taxon>
        <taxon>Pseudomonadati</taxon>
        <taxon>Bacteroidota</taxon>
        <taxon>Chitinophagia</taxon>
        <taxon>Chitinophagales</taxon>
        <taxon>Chitinophagaceae</taxon>
        <taxon>Niastella</taxon>
    </lineage>
</organism>
<dbReference type="PANTHER" id="PTHR43663">
    <property type="entry name" value="CHROMATE TRANSPORT PROTEIN-RELATED"/>
    <property type="match status" value="1"/>
</dbReference>
<comment type="similarity">
    <text evidence="2">Belongs to the chromate ion transporter (CHR) (TC 2.A.51) family.</text>
</comment>
<evidence type="ECO:0000313" key="9">
    <source>
        <dbReference type="Proteomes" id="UP000005438"/>
    </source>
</evidence>
<evidence type="ECO:0000256" key="1">
    <source>
        <dbReference type="ARBA" id="ARBA00004651"/>
    </source>
</evidence>
<dbReference type="eggNOG" id="COG2059">
    <property type="taxonomic scope" value="Bacteria"/>
</dbReference>
<feature type="transmembrane region" description="Helical" evidence="7">
    <location>
        <begin position="132"/>
        <end position="151"/>
    </location>
</feature>
<dbReference type="STRING" id="700598.Niako_2896"/>
<proteinExistence type="inferred from homology"/>
<keyword evidence="5 7" id="KW-1133">Transmembrane helix</keyword>
<evidence type="ECO:0000256" key="4">
    <source>
        <dbReference type="ARBA" id="ARBA00022692"/>
    </source>
</evidence>
<gene>
    <name evidence="8" type="ordered locus">Niako_2896</name>
</gene>
<feature type="transmembrane region" description="Helical" evidence="7">
    <location>
        <begin position="368"/>
        <end position="390"/>
    </location>
</feature>
<feature type="transmembrane region" description="Helical" evidence="7">
    <location>
        <begin position="200"/>
        <end position="217"/>
    </location>
</feature>
<feature type="transmembrane region" description="Helical" evidence="7">
    <location>
        <begin position="28"/>
        <end position="50"/>
    </location>
</feature>
<dbReference type="KEGG" id="nko:Niako_2896"/>
<evidence type="ECO:0000256" key="7">
    <source>
        <dbReference type="SAM" id="Phobius"/>
    </source>
</evidence>
<reference evidence="8 9" key="1">
    <citation type="submission" date="2011-12" db="EMBL/GenBank/DDBJ databases">
        <title>The complete genome of Niastella koreensis GR20-10.</title>
        <authorList>
            <consortium name="US DOE Joint Genome Institute (JGI-PGF)"/>
            <person name="Lucas S."/>
            <person name="Han J."/>
            <person name="Lapidus A."/>
            <person name="Bruce D."/>
            <person name="Goodwin L."/>
            <person name="Pitluck S."/>
            <person name="Peters L."/>
            <person name="Kyrpides N."/>
            <person name="Mavromatis K."/>
            <person name="Ivanova N."/>
            <person name="Mikhailova N."/>
            <person name="Davenport K."/>
            <person name="Saunders E."/>
            <person name="Detter J.C."/>
            <person name="Tapia R."/>
            <person name="Han C."/>
            <person name="Land M."/>
            <person name="Hauser L."/>
            <person name="Markowitz V."/>
            <person name="Cheng J.-F."/>
            <person name="Hugenholtz P."/>
            <person name="Woyke T."/>
            <person name="Wu D."/>
            <person name="Tindall B."/>
            <person name="Pomrenke H."/>
            <person name="Brambilla E."/>
            <person name="Klenk H.-P."/>
            <person name="Eisen J.A."/>
        </authorList>
    </citation>
    <scope>NUCLEOTIDE SEQUENCE [LARGE SCALE GENOMIC DNA]</scope>
    <source>
        <strain evidence="9">DSM 17620 / KACC 11465 / NBRC 106392 / GR20-10</strain>
    </source>
</reference>
<feature type="transmembrane region" description="Helical" evidence="7">
    <location>
        <begin position="324"/>
        <end position="348"/>
    </location>
</feature>
<dbReference type="GO" id="GO:0015109">
    <property type="term" value="F:chromate transmembrane transporter activity"/>
    <property type="evidence" value="ECO:0007669"/>
    <property type="project" value="InterPro"/>
</dbReference>
<keyword evidence="6 7" id="KW-0472">Membrane</keyword>
<dbReference type="NCBIfam" id="TIGR00937">
    <property type="entry name" value="2A51"/>
    <property type="match status" value="1"/>
</dbReference>
<dbReference type="HOGENOM" id="CLU_018106_0_0_10"/>
<dbReference type="InterPro" id="IPR052518">
    <property type="entry name" value="CHR_Transporter"/>
</dbReference>
<evidence type="ECO:0000256" key="6">
    <source>
        <dbReference type="ARBA" id="ARBA00023136"/>
    </source>
</evidence>
<protein>
    <submittedName>
        <fullName evidence="8">Chromate transporter, chromate ion transporter (CHR) family</fullName>
    </submittedName>
</protein>
<evidence type="ECO:0000313" key="8">
    <source>
        <dbReference type="EMBL" id="AEV99229.1"/>
    </source>
</evidence>
<accession>G8TAP9</accession>
<dbReference type="InterPro" id="IPR003370">
    <property type="entry name" value="Chromate_transpt"/>
</dbReference>
<name>G8TAP9_NIAKG</name>
<dbReference type="Pfam" id="PF02417">
    <property type="entry name" value="Chromate_transp"/>
    <property type="match status" value="2"/>
</dbReference>
<feature type="transmembrane region" description="Helical" evidence="7">
    <location>
        <begin position="96"/>
        <end position="120"/>
    </location>
</feature>
<evidence type="ECO:0000256" key="3">
    <source>
        <dbReference type="ARBA" id="ARBA00022475"/>
    </source>
</evidence>